<organism evidence="1 2">
    <name type="scientific">Gemmatimonas aurantiaca</name>
    <dbReference type="NCBI Taxonomy" id="173480"/>
    <lineage>
        <taxon>Bacteria</taxon>
        <taxon>Pseudomonadati</taxon>
        <taxon>Gemmatimonadota</taxon>
        <taxon>Gemmatimonadia</taxon>
        <taxon>Gemmatimonadales</taxon>
        <taxon>Gemmatimonadaceae</taxon>
        <taxon>Gemmatimonas</taxon>
    </lineage>
</organism>
<gene>
    <name evidence="1" type="ORF">DGD08_10690</name>
</gene>
<dbReference type="Gene3D" id="1.20.120.450">
    <property type="entry name" value="dinb family like domain"/>
    <property type="match status" value="1"/>
</dbReference>
<reference evidence="1 2" key="1">
    <citation type="journal article" date="2018" name="Nat. Biotechnol.">
        <title>A standardized bacterial taxonomy based on genome phylogeny substantially revises the tree of life.</title>
        <authorList>
            <person name="Parks D.H."/>
            <person name="Chuvochina M."/>
            <person name="Waite D.W."/>
            <person name="Rinke C."/>
            <person name="Skarshewski A."/>
            <person name="Chaumeil P.A."/>
            <person name="Hugenholtz P."/>
        </authorList>
    </citation>
    <scope>NUCLEOTIDE SEQUENCE [LARGE SCALE GENOMIC DNA]</scope>
    <source>
        <strain evidence="1">UBA8844</strain>
    </source>
</reference>
<dbReference type="EMBL" id="DPIY01000010">
    <property type="protein sequence ID" value="HCT57655.1"/>
    <property type="molecule type" value="Genomic_DNA"/>
</dbReference>
<sequence length="148" mass="16506">MPTLADPATRASLVTRIARLTPDRTPRWGRMNAPQMLAHCSDAMRMAYGEVVCEPKRVPIVQLGIVKWLVLNVLPFPKSAPTAPELLSRSPAPWDEERAQLAALVQRFGDESKRASWPQHPLFGTLTGAQWGQLGWKHLDHHLGQFGV</sequence>
<dbReference type="AlphaFoldDB" id="A0A3D4V983"/>
<evidence type="ECO:0000313" key="1">
    <source>
        <dbReference type="EMBL" id="HCT57655.1"/>
    </source>
</evidence>
<dbReference type="SUPFAM" id="SSF109854">
    <property type="entry name" value="DinB/YfiT-like putative metalloenzymes"/>
    <property type="match status" value="1"/>
</dbReference>
<proteinExistence type="predicted"/>
<accession>A0A3D4V983</accession>
<comment type="caution">
    <text evidence="1">The sequence shown here is derived from an EMBL/GenBank/DDBJ whole genome shotgun (WGS) entry which is preliminary data.</text>
</comment>
<dbReference type="Pfam" id="PF07606">
    <property type="entry name" value="DUF1569"/>
    <property type="match status" value="1"/>
</dbReference>
<name>A0A3D4V983_9BACT</name>
<dbReference type="Proteomes" id="UP000264071">
    <property type="component" value="Unassembled WGS sequence"/>
</dbReference>
<dbReference type="OMA" id="EWNNMFY"/>
<dbReference type="InterPro" id="IPR034660">
    <property type="entry name" value="DinB/YfiT-like"/>
</dbReference>
<evidence type="ECO:0000313" key="2">
    <source>
        <dbReference type="Proteomes" id="UP000264071"/>
    </source>
</evidence>
<protein>
    <submittedName>
        <fullName evidence="1">DinB family protein</fullName>
    </submittedName>
</protein>
<dbReference type="InterPro" id="IPR011463">
    <property type="entry name" value="DUF1569"/>
</dbReference>